<feature type="compositionally biased region" description="Polar residues" evidence="2">
    <location>
        <begin position="400"/>
        <end position="415"/>
    </location>
</feature>
<feature type="compositionally biased region" description="Polar residues" evidence="2">
    <location>
        <begin position="605"/>
        <end position="651"/>
    </location>
</feature>
<feature type="compositionally biased region" description="Polar residues" evidence="2">
    <location>
        <begin position="349"/>
        <end position="375"/>
    </location>
</feature>
<protein>
    <submittedName>
        <fullName evidence="3">Uncharacterized protein</fullName>
    </submittedName>
</protein>
<feature type="compositionally biased region" description="Polar residues" evidence="2">
    <location>
        <begin position="660"/>
        <end position="680"/>
    </location>
</feature>
<feature type="compositionally biased region" description="Polar residues" evidence="2">
    <location>
        <begin position="503"/>
        <end position="514"/>
    </location>
</feature>
<feature type="coiled-coil region" evidence="1">
    <location>
        <begin position="273"/>
        <end position="307"/>
    </location>
</feature>
<dbReference type="Proteomes" id="UP001629113">
    <property type="component" value="Unassembled WGS sequence"/>
</dbReference>
<evidence type="ECO:0000256" key="2">
    <source>
        <dbReference type="SAM" id="MobiDB-lite"/>
    </source>
</evidence>
<dbReference type="EMBL" id="JBFCZG010000008">
    <property type="protein sequence ID" value="KAL3418880.1"/>
    <property type="molecule type" value="Genomic_DNA"/>
</dbReference>
<feature type="compositionally biased region" description="Pro residues" evidence="2">
    <location>
        <begin position="40"/>
        <end position="61"/>
    </location>
</feature>
<proteinExistence type="predicted"/>
<feature type="compositionally biased region" description="Low complexity" evidence="2">
    <location>
        <begin position="450"/>
        <end position="461"/>
    </location>
</feature>
<feature type="compositionally biased region" description="Polar residues" evidence="2">
    <location>
        <begin position="469"/>
        <end position="489"/>
    </location>
</feature>
<comment type="caution">
    <text evidence="3">The sequence shown here is derived from an EMBL/GenBank/DDBJ whole genome shotgun (WGS) entry which is preliminary data.</text>
</comment>
<evidence type="ECO:0000256" key="1">
    <source>
        <dbReference type="SAM" id="Coils"/>
    </source>
</evidence>
<sequence>MSQGSDSKTPFEFAGPAGPLWIDALQQAVAEENEELENAPPSPTFLVPPPPPAMFAVPPRPPELRKIAMPRTKTSKAAALASTSTAQPAASSTESTTPSGSKIVDPRDKKIQSLMQQKVKMAQEANTEIAELKKENEDLQRQLGSIQDICKSVKEISEFHAKDAQEFQEKLEEVQTKLQEEQKAHRKCREKIKNLESDVANSAQLVKELGTEIEGLKDELGNKDREIQGHLKAVTTLTAERDNGKEKHDTLYKTFQDNVELRKQVEDENLTLRIQLNVAHNDKDDEIEELKNQLGCAMADLEAFKEDHAQRARDDIEYPIDPKLLRKSGSKSGGRSGSKSGSKKKTKRQSIAQILENTSETDSSEKTSNGNSQNNDADKVEDIANSPTVSQRAASPPTTPKQDSPSNTTGMAQQGSPLSPKLLPNPSAKPEETTDIAVEAEVNRPDQQIPSTPTGTPETGSHLVDPLVLSSTPQISVPSPQTSRNSAETSPERRTVSQGTGGENTFLSSAPTTPTEKDEEPNGNDTVMEGQQSGSSANIPEIGGEAGSLGQADDASPPGDNNNTGDLLLGSPKPPTPTSGDNRTPSDNTSQTRIESPPVADTPQIEDSNTLADSGTPQPGNDDVTISGTAFETELGNTFTSNDQSGNSTGSAIDEAAGQVSGNENSGDTIGSPQDNTVQRQGVQPDHVCYQGGFHNPFDCWILVDKLVLLLVLAYFWELLGYSKEEASVRYRAALAASNTHSESRKRRATTAVDIHTPALNNNSQAPIPAASAIAEGNTDTTTVNTSASAYDLDAAQAQDPETPRMKVVLAFCAHLVVYYSILHGISASQERNLWLAANGATRAYFFQYHNPISNSPVASPFANALFGPAGIVPAFFRYVGHAHPGMAFERRIFGDVVHGLPG</sequence>
<evidence type="ECO:0000313" key="4">
    <source>
        <dbReference type="Proteomes" id="UP001629113"/>
    </source>
</evidence>
<feature type="region of interest" description="Disordered" evidence="2">
    <location>
        <begin position="313"/>
        <end position="680"/>
    </location>
</feature>
<reference evidence="3 4" key="1">
    <citation type="submission" date="2024-06" db="EMBL/GenBank/DDBJ databases">
        <title>Complete genome of Phlyctema vagabunda strain 19-DSS-EL-015.</title>
        <authorList>
            <person name="Fiorenzani C."/>
        </authorList>
    </citation>
    <scope>NUCLEOTIDE SEQUENCE [LARGE SCALE GENOMIC DNA]</scope>
    <source>
        <strain evidence="3 4">19-DSS-EL-015</strain>
    </source>
</reference>
<organism evidence="3 4">
    <name type="scientific">Phlyctema vagabunda</name>
    <dbReference type="NCBI Taxonomy" id="108571"/>
    <lineage>
        <taxon>Eukaryota</taxon>
        <taxon>Fungi</taxon>
        <taxon>Dikarya</taxon>
        <taxon>Ascomycota</taxon>
        <taxon>Pezizomycotina</taxon>
        <taxon>Leotiomycetes</taxon>
        <taxon>Helotiales</taxon>
        <taxon>Dermateaceae</taxon>
        <taxon>Phlyctema</taxon>
    </lineage>
</organism>
<name>A0ABR4P6F1_9HELO</name>
<feature type="compositionally biased region" description="Polar residues" evidence="2">
    <location>
        <begin position="578"/>
        <end position="594"/>
    </location>
</feature>
<feature type="coiled-coil region" evidence="1">
    <location>
        <begin position="115"/>
        <end position="226"/>
    </location>
</feature>
<feature type="compositionally biased region" description="Polar residues" evidence="2">
    <location>
        <begin position="523"/>
        <end position="538"/>
    </location>
</feature>
<evidence type="ECO:0000313" key="3">
    <source>
        <dbReference type="EMBL" id="KAL3418880.1"/>
    </source>
</evidence>
<keyword evidence="1" id="KW-0175">Coiled coil</keyword>
<accession>A0ABR4P6F1</accession>
<feature type="region of interest" description="Disordered" evidence="2">
    <location>
        <begin position="30"/>
        <end position="108"/>
    </location>
</feature>
<keyword evidence="4" id="KW-1185">Reference proteome</keyword>
<feature type="compositionally biased region" description="Low complexity" evidence="2">
    <location>
        <begin position="75"/>
        <end position="99"/>
    </location>
</feature>
<gene>
    <name evidence="3" type="ORF">PVAG01_09101</name>
</gene>
<feature type="compositionally biased region" description="Low complexity" evidence="2">
    <location>
        <begin position="416"/>
        <end position="428"/>
    </location>
</feature>